<keyword evidence="2" id="KW-1185">Reference proteome</keyword>
<gene>
    <name evidence="1" type="ORF">CDAR_287561</name>
</gene>
<accession>A0AAV4NDH3</accession>
<comment type="caution">
    <text evidence="1">The sequence shown here is derived from an EMBL/GenBank/DDBJ whole genome shotgun (WGS) entry which is preliminary data.</text>
</comment>
<dbReference type="Proteomes" id="UP001054837">
    <property type="component" value="Unassembled WGS sequence"/>
</dbReference>
<name>A0AAV4NDH3_9ARAC</name>
<organism evidence="1 2">
    <name type="scientific">Caerostris darwini</name>
    <dbReference type="NCBI Taxonomy" id="1538125"/>
    <lineage>
        <taxon>Eukaryota</taxon>
        <taxon>Metazoa</taxon>
        <taxon>Ecdysozoa</taxon>
        <taxon>Arthropoda</taxon>
        <taxon>Chelicerata</taxon>
        <taxon>Arachnida</taxon>
        <taxon>Araneae</taxon>
        <taxon>Araneomorphae</taxon>
        <taxon>Entelegynae</taxon>
        <taxon>Araneoidea</taxon>
        <taxon>Araneidae</taxon>
        <taxon>Caerostris</taxon>
    </lineage>
</organism>
<evidence type="ECO:0000313" key="2">
    <source>
        <dbReference type="Proteomes" id="UP001054837"/>
    </source>
</evidence>
<dbReference type="EMBL" id="BPLQ01001530">
    <property type="protein sequence ID" value="GIX82538.1"/>
    <property type="molecule type" value="Genomic_DNA"/>
</dbReference>
<protein>
    <recommendedName>
        <fullName evidence="3">Secreted protein</fullName>
    </recommendedName>
</protein>
<reference evidence="1 2" key="1">
    <citation type="submission" date="2021-06" db="EMBL/GenBank/DDBJ databases">
        <title>Caerostris darwini draft genome.</title>
        <authorList>
            <person name="Kono N."/>
            <person name="Arakawa K."/>
        </authorList>
    </citation>
    <scope>NUCLEOTIDE SEQUENCE [LARGE SCALE GENOMIC DNA]</scope>
</reference>
<evidence type="ECO:0000313" key="1">
    <source>
        <dbReference type="EMBL" id="GIX82538.1"/>
    </source>
</evidence>
<proteinExistence type="predicted"/>
<evidence type="ECO:0008006" key="3">
    <source>
        <dbReference type="Google" id="ProtNLM"/>
    </source>
</evidence>
<sequence length="99" mass="11256">MLSSGLSLLTYSVSIYGQRNLSYTSAVVYYAGFSKTFCATRDARQMKEMNLFVCFLLLFFGRRSRAVQNSSGFRVPGGVMDARWPGGKQQPSRERHARW</sequence>
<dbReference type="AlphaFoldDB" id="A0AAV4NDH3"/>